<dbReference type="RefSeq" id="WP_154504467.1">
    <property type="nucleotide sequence ID" value="NZ_VUMN01000014.1"/>
</dbReference>
<organism evidence="2 3">
    <name type="scientific">Stecheria intestinalis</name>
    <dbReference type="NCBI Taxonomy" id="2606630"/>
    <lineage>
        <taxon>Bacteria</taxon>
        <taxon>Bacillati</taxon>
        <taxon>Bacillota</taxon>
        <taxon>Erysipelotrichia</taxon>
        <taxon>Erysipelotrichales</taxon>
        <taxon>Erysipelotrichaceae</taxon>
        <taxon>Stecheria</taxon>
    </lineage>
</organism>
<dbReference type="EMBL" id="VUMN01000014">
    <property type="protein sequence ID" value="MSS58632.1"/>
    <property type="molecule type" value="Genomic_DNA"/>
</dbReference>
<proteinExistence type="predicted"/>
<evidence type="ECO:0000256" key="1">
    <source>
        <dbReference type="SAM" id="SignalP"/>
    </source>
</evidence>
<dbReference type="Proteomes" id="UP000461880">
    <property type="component" value="Unassembled WGS sequence"/>
</dbReference>
<protein>
    <submittedName>
        <fullName evidence="2">Uncharacterized protein</fullName>
    </submittedName>
</protein>
<gene>
    <name evidence="2" type="ORF">FYJ51_06905</name>
</gene>
<evidence type="ECO:0000313" key="3">
    <source>
        <dbReference type="Proteomes" id="UP000461880"/>
    </source>
</evidence>
<accession>A0A7X2NS84</accession>
<sequence length="334" mass="37344">MKTRQSIILMAACIMLAGCGSSSSEAEDTTSQPALTSAPVVTVEKIYSDLGYDETIEQGLDVDHSSSVSDLTLSEIRSWSMGSGQASQNETWYVKTEGNAQTWVSEGGSVTKLIFDDQGRILCWYSQVGDEESESQYYYEDDKQIQVYTGVTPAVVTLSRDYDYPIYFPINSTDRTVTYTKTSDGLIIEAASESNPAYGSSKSRSVYEYYPDGTVYRQLTYDRNDQLESVAVYVYAEESEAEADFKEHADADAAKKAEELGDNRPDQLQYLEVLLNDTPVRYRASDDGSIYMRFNAGIYVYVADTRDVDGTTWYSDGTYWIKGDSHVLLRTAEK</sequence>
<feature type="chain" id="PRO_5031081615" evidence="1">
    <location>
        <begin position="27"/>
        <end position="334"/>
    </location>
</feature>
<dbReference type="AlphaFoldDB" id="A0A7X2NS84"/>
<keyword evidence="1" id="KW-0732">Signal</keyword>
<comment type="caution">
    <text evidence="2">The sequence shown here is derived from an EMBL/GenBank/DDBJ whole genome shotgun (WGS) entry which is preliminary data.</text>
</comment>
<evidence type="ECO:0000313" key="2">
    <source>
        <dbReference type="EMBL" id="MSS58632.1"/>
    </source>
</evidence>
<feature type="signal peptide" evidence="1">
    <location>
        <begin position="1"/>
        <end position="26"/>
    </location>
</feature>
<keyword evidence="3" id="KW-1185">Reference proteome</keyword>
<reference evidence="2 3" key="1">
    <citation type="submission" date="2019-08" db="EMBL/GenBank/DDBJ databases">
        <title>In-depth cultivation of the pig gut microbiome towards novel bacterial diversity and tailored functional studies.</title>
        <authorList>
            <person name="Wylensek D."/>
            <person name="Hitch T.C.A."/>
            <person name="Clavel T."/>
        </authorList>
    </citation>
    <scope>NUCLEOTIDE SEQUENCE [LARGE SCALE GENOMIC DNA]</scope>
    <source>
        <strain evidence="2 3">Oil+RF-744-GAM-WT-6</strain>
    </source>
</reference>
<name>A0A7X2NS84_9FIRM</name>
<dbReference type="PROSITE" id="PS51257">
    <property type="entry name" value="PROKAR_LIPOPROTEIN"/>
    <property type="match status" value="1"/>
</dbReference>